<feature type="domain" description="Tyrosine specific protein phosphatases" evidence="14">
    <location>
        <begin position="86"/>
        <end position="166"/>
    </location>
</feature>
<dbReference type="EMBL" id="HG994369">
    <property type="protein sequence ID" value="CAF1937707.1"/>
    <property type="molecule type" value="Genomic_DNA"/>
</dbReference>
<dbReference type="GO" id="GO:0004725">
    <property type="term" value="F:protein tyrosine phosphatase activity"/>
    <property type="evidence" value="ECO:0007669"/>
    <property type="project" value="UniProtKB-EC"/>
</dbReference>
<comment type="subcellular location">
    <subcellularLocation>
        <location evidence="2">Cytoplasm</location>
    </subcellularLocation>
    <subcellularLocation>
        <location evidence="1">Nucleus</location>
    </subcellularLocation>
</comment>
<feature type="region of interest" description="Disordered" evidence="12">
    <location>
        <begin position="266"/>
        <end position="287"/>
    </location>
</feature>
<evidence type="ECO:0000259" key="14">
    <source>
        <dbReference type="PROSITE" id="PS50056"/>
    </source>
</evidence>
<evidence type="ECO:0000256" key="6">
    <source>
        <dbReference type="ARBA" id="ARBA00022912"/>
    </source>
</evidence>
<evidence type="ECO:0000256" key="11">
    <source>
        <dbReference type="ARBA" id="ARBA00051722"/>
    </source>
</evidence>
<keyword evidence="8" id="KW-0539">Nucleus</keyword>
<comment type="catalytic activity">
    <reaction evidence="11">
        <text>O-phospho-L-tyrosyl-[protein] + H2O = L-tyrosyl-[protein] + phosphate</text>
        <dbReference type="Rhea" id="RHEA:10684"/>
        <dbReference type="Rhea" id="RHEA-COMP:10136"/>
        <dbReference type="Rhea" id="RHEA-COMP:20101"/>
        <dbReference type="ChEBI" id="CHEBI:15377"/>
        <dbReference type="ChEBI" id="CHEBI:43474"/>
        <dbReference type="ChEBI" id="CHEBI:46858"/>
        <dbReference type="ChEBI" id="CHEBI:61978"/>
        <dbReference type="EC" id="3.1.3.48"/>
    </reaction>
</comment>
<dbReference type="InterPro" id="IPR044283">
    <property type="entry name" value="FAMA/SPEECHLESS/MUTE-like"/>
</dbReference>
<dbReference type="GO" id="GO:0010052">
    <property type="term" value="P:guard cell differentiation"/>
    <property type="evidence" value="ECO:0007669"/>
    <property type="project" value="InterPro"/>
</dbReference>
<dbReference type="GO" id="GO:0004722">
    <property type="term" value="F:protein serine/threonine phosphatase activity"/>
    <property type="evidence" value="ECO:0007669"/>
    <property type="project" value="UniProtKB-EC"/>
</dbReference>
<dbReference type="InterPro" id="IPR020422">
    <property type="entry name" value="TYR_PHOSPHATASE_DUAL_dom"/>
</dbReference>
<dbReference type="PROSITE" id="PS50056">
    <property type="entry name" value="TYR_PHOSPHATASE_2"/>
    <property type="match status" value="1"/>
</dbReference>
<comment type="catalytic activity">
    <reaction evidence="9">
        <text>O-phospho-L-seryl-[protein] + H2O = L-seryl-[protein] + phosphate</text>
        <dbReference type="Rhea" id="RHEA:20629"/>
        <dbReference type="Rhea" id="RHEA-COMP:9863"/>
        <dbReference type="Rhea" id="RHEA-COMP:11604"/>
        <dbReference type="ChEBI" id="CHEBI:15377"/>
        <dbReference type="ChEBI" id="CHEBI:29999"/>
        <dbReference type="ChEBI" id="CHEBI:43474"/>
        <dbReference type="ChEBI" id="CHEBI:83421"/>
        <dbReference type="EC" id="3.1.3.16"/>
    </reaction>
</comment>
<dbReference type="GO" id="GO:0003677">
    <property type="term" value="F:DNA binding"/>
    <property type="evidence" value="ECO:0007669"/>
    <property type="project" value="UniProtKB-KW"/>
</dbReference>
<dbReference type="Gene3D" id="3.90.190.10">
    <property type="entry name" value="Protein tyrosine phosphatase superfamily"/>
    <property type="match status" value="1"/>
</dbReference>
<feature type="compositionally biased region" description="Polar residues" evidence="12">
    <location>
        <begin position="268"/>
        <end position="287"/>
    </location>
</feature>
<dbReference type="PANTHER" id="PTHR46684">
    <property type="entry name" value="TRANSCRIPTION FACTOR FAMA"/>
    <property type="match status" value="1"/>
</dbReference>
<name>A0A816LQH5_BRANA</name>
<dbReference type="GO" id="GO:0005737">
    <property type="term" value="C:cytoplasm"/>
    <property type="evidence" value="ECO:0007669"/>
    <property type="project" value="UniProtKB-SubCell"/>
</dbReference>
<evidence type="ECO:0000256" key="3">
    <source>
        <dbReference type="ARBA" id="ARBA00008601"/>
    </source>
</evidence>
<keyword evidence="7" id="KW-0238">DNA-binding</keyword>
<dbReference type="Proteomes" id="UP001295469">
    <property type="component" value="Chromosome C05"/>
</dbReference>
<dbReference type="InterPro" id="IPR000387">
    <property type="entry name" value="Tyr_Pase_dom"/>
</dbReference>
<keyword evidence="5" id="KW-0378">Hydrolase</keyword>
<dbReference type="InterPro" id="IPR029021">
    <property type="entry name" value="Prot-tyrosine_phosphatase-like"/>
</dbReference>
<dbReference type="GO" id="GO:0003700">
    <property type="term" value="F:DNA-binding transcription factor activity"/>
    <property type="evidence" value="ECO:0007669"/>
    <property type="project" value="InterPro"/>
</dbReference>
<dbReference type="AlphaFoldDB" id="A0A816LQH5"/>
<evidence type="ECO:0000313" key="15">
    <source>
        <dbReference type="EMBL" id="CAF1937707.1"/>
    </source>
</evidence>
<dbReference type="CDD" id="cd14498">
    <property type="entry name" value="DSP"/>
    <property type="match status" value="1"/>
</dbReference>
<evidence type="ECO:0000256" key="7">
    <source>
        <dbReference type="ARBA" id="ARBA00023125"/>
    </source>
</evidence>
<evidence type="ECO:0000256" key="9">
    <source>
        <dbReference type="ARBA" id="ARBA00047761"/>
    </source>
</evidence>
<evidence type="ECO:0000256" key="5">
    <source>
        <dbReference type="ARBA" id="ARBA00022801"/>
    </source>
</evidence>
<evidence type="ECO:0000256" key="10">
    <source>
        <dbReference type="ARBA" id="ARBA00048336"/>
    </source>
</evidence>
<evidence type="ECO:0000256" key="12">
    <source>
        <dbReference type="SAM" id="MobiDB-lite"/>
    </source>
</evidence>
<evidence type="ECO:0000256" key="8">
    <source>
        <dbReference type="ARBA" id="ARBA00023242"/>
    </source>
</evidence>
<evidence type="ECO:0000256" key="4">
    <source>
        <dbReference type="ARBA" id="ARBA00022490"/>
    </source>
</evidence>
<keyword evidence="6" id="KW-0904">Protein phosphatase</keyword>
<dbReference type="InterPro" id="IPR000340">
    <property type="entry name" value="Dual-sp_phosphatase_cat-dom"/>
</dbReference>
<dbReference type="Pfam" id="PF00782">
    <property type="entry name" value="DSPc"/>
    <property type="match status" value="1"/>
</dbReference>
<dbReference type="PANTHER" id="PTHR46684:SF9">
    <property type="entry name" value="BHLH DOMAIN-CONTAINING PROTEIN"/>
    <property type="match status" value="1"/>
</dbReference>
<dbReference type="PROSITE" id="PS50054">
    <property type="entry name" value="TYR_PHOSPHATASE_DUAL"/>
    <property type="match status" value="1"/>
</dbReference>
<accession>A0A816LQH5</accession>
<dbReference type="SMART" id="SM00195">
    <property type="entry name" value="DSPc"/>
    <property type="match status" value="1"/>
</dbReference>
<sequence>MHQPGIEPGSVPWQVELEKMEKVVDLFGVGEANTQKLLEGGNDLSQIQQGLFIGSVAEANNKDLLKSSNVTHVLTIAVALSPPYPDDFIYKVLEVVDRSETDLTVYFDQCYSFIDQAIESGGGVLVHCFMGVSRSVTIVVAYLMRKHGIGFSKAMELVKSRRPQAMPNFGFVSQLQQFEKSIKVSGVLKNADSEIEISAASPCNPTRIDTIYVFSWLHAVHDEASSSVDNKEIVGDQASIIGGVIEFIKEMQQLVQVLESKKRRKTLNRSSSPYDHQTIEPSISADTPNATTRMPFSKIENVMSLMTTSTFKEVGACSNSHHANVEAKISGSNVVLRVVSWRIEGQLVRIISVLEKLSFQVLHLNISCMEESVLYFFVVKIGLECHLSLEELTLEVQKSFVPEAIV</sequence>
<evidence type="ECO:0000259" key="13">
    <source>
        <dbReference type="PROSITE" id="PS50054"/>
    </source>
</evidence>
<keyword evidence="4" id="KW-0963">Cytoplasm</keyword>
<dbReference type="GO" id="GO:0005634">
    <property type="term" value="C:nucleus"/>
    <property type="evidence" value="ECO:0007669"/>
    <property type="project" value="UniProtKB-SubCell"/>
</dbReference>
<evidence type="ECO:0000256" key="2">
    <source>
        <dbReference type="ARBA" id="ARBA00004496"/>
    </source>
</evidence>
<protein>
    <submittedName>
        <fullName evidence="15">(rape) hypothetical protein</fullName>
    </submittedName>
</protein>
<dbReference type="FunFam" id="3.90.190.10:FF:000056">
    <property type="entry name" value="Dual specificity phosphatase 12"/>
    <property type="match status" value="1"/>
</dbReference>
<evidence type="ECO:0000256" key="1">
    <source>
        <dbReference type="ARBA" id="ARBA00004123"/>
    </source>
</evidence>
<feature type="domain" description="Tyrosine-protein phosphatase" evidence="13">
    <location>
        <begin position="42"/>
        <end position="184"/>
    </location>
</feature>
<dbReference type="SUPFAM" id="SSF52799">
    <property type="entry name" value="(Phosphotyrosine protein) phosphatases II"/>
    <property type="match status" value="1"/>
</dbReference>
<comment type="catalytic activity">
    <reaction evidence="10">
        <text>O-phospho-L-threonyl-[protein] + H2O = L-threonyl-[protein] + phosphate</text>
        <dbReference type="Rhea" id="RHEA:47004"/>
        <dbReference type="Rhea" id="RHEA-COMP:11060"/>
        <dbReference type="Rhea" id="RHEA-COMP:11605"/>
        <dbReference type="ChEBI" id="CHEBI:15377"/>
        <dbReference type="ChEBI" id="CHEBI:30013"/>
        <dbReference type="ChEBI" id="CHEBI:43474"/>
        <dbReference type="ChEBI" id="CHEBI:61977"/>
        <dbReference type="EC" id="3.1.3.16"/>
    </reaction>
</comment>
<comment type="similarity">
    <text evidence="3">Belongs to the protein-tyrosine phosphatase family. Non-receptor class dual specificity subfamily.</text>
</comment>
<proteinExistence type="inferred from homology"/>
<gene>
    <name evidence="15" type="ORF">DARMORV10_C05P61140.1</name>
</gene>
<organism evidence="15">
    <name type="scientific">Brassica napus</name>
    <name type="common">Rape</name>
    <dbReference type="NCBI Taxonomy" id="3708"/>
    <lineage>
        <taxon>Eukaryota</taxon>
        <taxon>Viridiplantae</taxon>
        <taxon>Streptophyta</taxon>
        <taxon>Embryophyta</taxon>
        <taxon>Tracheophyta</taxon>
        <taxon>Spermatophyta</taxon>
        <taxon>Magnoliopsida</taxon>
        <taxon>eudicotyledons</taxon>
        <taxon>Gunneridae</taxon>
        <taxon>Pentapetalae</taxon>
        <taxon>rosids</taxon>
        <taxon>malvids</taxon>
        <taxon>Brassicales</taxon>
        <taxon>Brassicaceae</taxon>
        <taxon>Brassiceae</taxon>
        <taxon>Brassica</taxon>
    </lineage>
</organism>
<reference evidence="15" key="1">
    <citation type="submission" date="2021-01" db="EMBL/GenBank/DDBJ databases">
        <authorList>
            <consortium name="Genoscope - CEA"/>
            <person name="William W."/>
        </authorList>
    </citation>
    <scope>NUCLEOTIDE SEQUENCE</scope>
</reference>